<evidence type="ECO:0000256" key="2">
    <source>
        <dbReference type="ARBA" id="ARBA00023125"/>
    </source>
</evidence>
<dbReference type="InterPro" id="IPR018060">
    <property type="entry name" value="HTH_AraC"/>
</dbReference>
<evidence type="ECO:0000259" key="4">
    <source>
        <dbReference type="PROSITE" id="PS01124"/>
    </source>
</evidence>
<dbReference type="PANTHER" id="PTHR46796:SF6">
    <property type="entry name" value="ARAC SUBFAMILY"/>
    <property type="match status" value="1"/>
</dbReference>
<accession>A0A418SVH5</accession>
<comment type="caution">
    <text evidence="5">The sequence shown here is derived from an EMBL/GenBank/DDBJ whole genome shotgun (WGS) entry which is preliminary data.</text>
</comment>
<organism evidence="5 6">
    <name type="scientific">Paracoccus onubensis</name>
    <dbReference type="NCBI Taxonomy" id="1675788"/>
    <lineage>
        <taxon>Bacteria</taxon>
        <taxon>Pseudomonadati</taxon>
        <taxon>Pseudomonadota</taxon>
        <taxon>Alphaproteobacteria</taxon>
        <taxon>Rhodobacterales</taxon>
        <taxon>Paracoccaceae</taxon>
        <taxon>Paracoccus</taxon>
    </lineage>
</organism>
<dbReference type="EMBL" id="QZCG01000007">
    <property type="protein sequence ID" value="RJE84931.1"/>
    <property type="molecule type" value="Genomic_DNA"/>
</dbReference>
<dbReference type="Proteomes" id="UP000284202">
    <property type="component" value="Unassembled WGS sequence"/>
</dbReference>
<name>A0A418SVH5_9RHOB</name>
<dbReference type="RefSeq" id="WP_119748984.1">
    <property type="nucleotide sequence ID" value="NZ_QZCG01000007.1"/>
</dbReference>
<dbReference type="Gene3D" id="1.10.10.60">
    <property type="entry name" value="Homeodomain-like"/>
    <property type="match status" value="1"/>
</dbReference>
<evidence type="ECO:0000313" key="5">
    <source>
        <dbReference type="EMBL" id="RJE84931.1"/>
    </source>
</evidence>
<dbReference type="Pfam" id="PF12833">
    <property type="entry name" value="HTH_18"/>
    <property type="match status" value="1"/>
</dbReference>
<proteinExistence type="predicted"/>
<sequence length="319" mass="36482">MGSANNNYALAENRNAWRQAVSQAYFSLDVEPHDKEHFSGSMSRWRLGSVELSRIHCDGLIYRRHDRHLLEETESSLLIAVPEDDTISFEQCDRRSVCRPGGFLVERSDAPYEYWHTKRNRQWVLKVPTAHLRARLGRSERLGGLTFDGRTGIASFFVSSLHTVIRHIDLIDDVARGAAGTNLTELLGLAIMDDQRVLTSSLSSVRAAHLSRAENFIRENLKDMELSPGKVAEGCGISLRYLQRLFQESDQSIQGYIRERRLNRCNEELRSLQSSRSISDIAYDWGFSDQAQFSKYYRAKFGETASETRREAMTAIREI</sequence>
<evidence type="ECO:0000256" key="3">
    <source>
        <dbReference type="ARBA" id="ARBA00023163"/>
    </source>
</evidence>
<protein>
    <submittedName>
        <fullName evidence="5">Helix-turn-helix domain-containing protein</fullName>
    </submittedName>
</protein>
<keyword evidence="1" id="KW-0805">Transcription regulation</keyword>
<evidence type="ECO:0000256" key="1">
    <source>
        <dbReference type="ARBA" id="ARBA00023015"/>
    </source>
</evidence>
<dbReference type="InterPro" id="IPR050204">
    <property type="entry name" value="AraC_XylS_family_regulators"/>
</dbReference>
<dbReference type="InterPro" id="IPR035418">
    <property type="entry name" value="AraC-bd_2"/>
</dbReference>
<keyword evidence="3" id="KW-0804">Transcription</keyword>
<dbReference type="Pfam" id="PF14525">
    <property type="entry name" value="AraC_binding_2"/>
    <property type="match status" value="1"/>
</dbReference>
<dbReference type="OrthoDB" id="8004517at2"/>
<evidence type="ECO:0000313" key="6">
    <source>
        <dbReference type="Proteomes" id="UP000284202"/>
    </source>
</evidence>
<dbReference type="SUPFAM" id="SSF46689">
    <property type="entry name" value="Homeodomain-like"/>
    <property type="match status" value="1"/>
</dbReference>
<gene>
    <name evidence="5" type="ORF">D3P04_11540</name>
</gene>
<dbReference type="AlphaFoldDB" id="A0A418SVH5"/>
<dbReference type="PROSITE" id="PS01124">
    <property type="entry name" value="HTH_ARAC_FAMILY_2"/>
    <property type="match status" value="1"/>
</dbReference>
<dbReference type="GO" id="GO:0043565">
    <property type="term" value="F:sequence-specific DNA binding"/>
    <property type="evidence" value="ECO:0007669"/>
    <property type="project" value="InterPro"/>
</dbReference>
<feature type="domain" description="HTH araC/xylS-type" evidence="4">
    <location>
        <begin position="211"/>
        <end position="311"/>
    </location>
</feature>
<reference evidence="6" key="1">
    <citation type="submission" date="2018-09" db="EMBL/GenBank/DDBJ databases">
        <title>Acidovorax cavernicola nov. sp. isolated from Gruta de las Maravillas (Aracena, Spain).</title>
        <authorList>
            <person name="Jurado V."/>
            <person name="Gutierrez-Patricio S."/>
            <person name="Gonzalez-Pimentel J.L."/>
            <person name="Miller A.Z."/>
            <person name="Laiz L."/>
            <person name="Saiz-Jimenez C."/>
        </authorList>
    </citation>
    <scope>NUCLEOTIDE SEQUENCE [LARGE SCALE GENOMIC DNA]</scope>
    <source>
        <strain evidence="6">1011MAR3C25</strain>
    </source>
</reference>
<dbReference type="GO" id="GO:0003700">
    <property type="term" value="F:DNA-binding transcription factor activity"/>
    <property type="evidence" value="ECO:0007669"/>
    <property type="project" value="InterPro"/>
</dbReference>
<dbReference type="SMART" id="SM00342">
    <property type="entry name" value="HTH_ARAC"/>
    <property type="match status" value="1"/>
</dbReference>
<dbReference type="InterPro" id="IPR009057">
    <property type="entry name" value="Homeodomain-like_sf"/>
</dbReference>
<keyword evidence="2" id="KW-0238">DNA-binding</keyword>
<keyword evidence="6" id="KW-1185">Reference proteome</keyword>
<dbReference type="PANTHER" id="PTHR46796">
    <property type="entry name" value="HTH-TYPE TRANSCRIPTIONAL ACTIVATOR RHAS-RELATED"/>
    <property type="match status" value="1"/>
</dbReference>